<dbReference type="Proteomes" id="UP000631653">
    <property type="component" value="Unassembled WGS sequence"/>
</dbReference>
<dbReference type="PROSITE" id="PS50931">
    <property type="entry name" value="HTH_LYSR"/>
    <property type="match status" value="1"/>
</dbReference>
<dbReference type="Gene3D" id="1.10.10.10">
    <property type="entry name" value="Winged helix-like DNA-binding domain superfamily/Winged helix DNA-binding domain"/>
    <property type="match status" value="1"/>
</dbReference>
<keyword evidence="7" id="KW-1185">Reference proteome</keyword>
<sequence>MEGVMTLEQLRIFISVAEREHMTAAARALNITQSTASAAISALEERHGVKLFHRVGRGITLTEAGKIFLDEARRVLAQATTAETVLDELSGLRRGTLRVVASQTIAAYWLPPALVTFRREFPDIEVVLEIGNTRQVAAHVRDGKSDLGIVEGKVDDPALAHWPIGEDRLELVQAAPFDEGSTIDAAWLQSARWIMRERGSGTRSSLDGCLRKVGVQPETLEEFLVLPSNESVRTAVEAGVGIAALSSLVVAPALAAGTLHVAPLDFGPRIFSGLRHKERYRSKAADALLQVIETTR</sequence>
<dbReference type="Gene3D" id="3.40.190.290">
    <property type="match status" value="1"/>
</dbReference>
<evidence type="ECO:0000256" key="2">
    <source>
        <dbReference type="ARBA" id="ARBA00023015"/>
    </source>
</evidence>
<protein>
    <submittedName>
        <fullName evidence="6">LysR family transcriptional regulator</fullName>
    </submittedName>
</protein>
<evidence type="ECO:0000313" key="7">
    <source>
        <dbReference type="Proteomes" id="UP000631653"/>
    </source>
</evidence>
<keyword evidence="3" id="KW-0238">DNA-binding</keyword>
<dbReference type="SUPFAM" id="SSF53850">
    <property type="entry name" value="Periplasmic binding protein-like II"/>
    <property type="match status" value="1"/>
</dbReference>
<comment type="similarity">
    <text evidence="1">Belongs to the LysR transcriptional regulatory family.</text>
</comment>
<feature type="domain" description="HTH lysR-type" evidence="5">
    <location>
        <begin position="5"/>
        <end position="62"/>
    </location>
</feature>
<dbReference type="InterPro" id="IPR000847">
    <property type="entry name" value="LysR_HTH_N"/>
</dbReference>
<reference evidence="6 7" key="1">
    <citation type="journal article" date="2020" name="Int. J. Syst. Evol. Microbiol.">
        <title>Novel acetic acid bacteria from cider fermentations: Acetobacter conturbans sp. nov. and Acetobacter fallax sp. nov.</title>
        <authorList>
            <person name="Sombolestani A.S."/>
            <person name="Cleenwerck I."/>
            <person name="Cnockaert M."/>
            <person name="Borremans W."/>
            <person name="Wieme A.D."/>
            <person name="De Vuyst L."/>
            <person name="Vandamme P."/>
        </authorList>
    </citation>
    <scope>NUCLEOTIDE SEQUENCE [LARGE SCALE GENOMIC DNA]</scope>
    <source>
        <strain evidence="6 7">LMG 1627</strain>
    </source>
</reference>
<evidence type="ECO:0000259" key="5">
    <source>
        <dbReference type="PROSITE" id="PS50931"/>
    </source>
</evidence>
<dbReference type="InterPro" id="IPR036390">
    <property type="entry name" value="WH_DNA-bd_sf"/>
</dbReference>
<comment type="caution">
    <text evidence="6">The sequence shown here is derived from an EMBL/GenBank/DDBJ whole genome shotgun (WGS) entry which is preliminary data.</text>
</comment>
<keyword evidence="2" id="KW-0805">Transcription regulation</keyword>
<proteinExistence type="inferred from homology"/>
<organism evidence="6 7">
    <name type="scientific">Acetobacter conturbans</name>
    <dbReference type="NCBI Taxonomy" id="1737472"/>
    <lineage>
        <taxon>Bacteria</taxon>
        <taxon>Pseudomonadati</taxon>
        <taxon>Pseudomonadota</taxon>
        <taxon>Alphaproteobacteria</taxon>
        <taxon>Acetobacterales</taxon>
        <taxon>Acetobacteraceae</taxon>
        <taxon>Acetobacter</taxon>
    </lineage>
</organism>
<dbReference type="InterPro" id="IPR036388">
    <property type="entry name" value="WH-like_DNA-bd_sf"/>
</dbReference>
<gene>
    <name evidence="6" type="ORF">GOB81_08270</name>
</gene>
<accession>A0ABX0K2S6</accession>
<evidence type="ECO:0000313" key="6">
    <source>
        <dbReference type="EMBL" id="NHN88623.1"/>
    </source>
</evidence>
<dbReference type="InterPro" id="IPR005119">
    <property type="entry name" value="LysR_subst-bd"/>
</dbReference>
<evidence type="ECO:0000256" key="1">
    <source>
        <dbReference type="ARBA" id="ARBA00009437"/>
    </source>
</evidence>
<dbReference type="CDD" id="cd08420">
    <property type="entry name" value="PBP2_CysL_like"/>
    <property type="match status" value="1"/>
</dbReference>
<evidence type="ECO:0000256" key="3">
    <source>
        <dbReference type="ARBA" id="ARBA00023125"/>
    </source>
</evidence>
<name>A0ABX0K2S6_9PROT</name>
<dbReference type="SUPFAM" id="SSF46785">
    <property type="entry name" value="Winged helix' DNA-binding domain"/>
    <property type="match status" value="1"/>
</dbReference>
<dbReference type="PANTHER" id="PTHR30126:SF39">
    <property type="entry name" value="HTH-TYPE TRANSCRIPTIONAL REGULATOR CYSL"/>
    <property type="match status" value="1"/>
</dbReference>
<dbReference type="PRINTS" id="PR00039">
    <property type="entry name" value="HTHLYSR"/>
</dbReference>
<dbReference type="PANTHER" id="PTHR30126">
    <property type="entry name" value="HTH-TYPE TRANSCRIPTIONAL REGULATOR"/>
    <property type="match status" value="1"/>
</dbReference>
<dbReference type="EMBL" id="WOSY01000006">
    <property type="protein sequence ID" value="NHN88623.1"/>
    <property type="molecule type" value="Genomic_DNA"/>
</dbReference>
<keyword evidence="4" id="KW-0804">Transcription</keyword>
<dbReference type="Pfam" id="PF00126">
    <property type="entry name" value="HTH_1"/>
    <property type="match status" value="1"/>
</dbReference>
<dbReference type="Pfam" id="PF03466">
    <property type="entry name" value="LysR_substrate"/>
    <property type="match status" value="1"/>
</dbReference>
<evidence type="ECO:0000256" key="4">
    <source>
        <dbReference type="ARBA" id="ARBA00023163"/>
    </source>
</evidence>